<keyword evidence="3 10" id="KW-0716">Sensory transduction</keyword>
<comment type="subcellular location">
    <subcellularLocation>
        <location evidence="1 10">Cell membrane</location>
        <topology evidence="1 10">Multi-pass membrane protein</topology>
    </subcellularLocation>
</comment>
<keyword evidence="8 10" id="KW-0675">Receptor</keyword>
<sequence length="389" mass="45219">MGFDFQERTNKMLRRLRIMGVWSKHGLFRCDLYFLYFITIFIYCNFHNMSQVVNLIQHYDDLEEVASSGLLTLVKLFTNLKAYCVIRNRDKILRINETVQKKSFQPRNSYQEKEALSTLKIFDVMYITHFCGPTATVLFFGLYPIAELLRGNRKLPFNAWYPYDYKISPIYELTYFHQLTAPFTMAQIQVHTDCLSINLIAILIAQLDILADNVKNISRTKYQQSDKASEMMETELLDCIQHHKEILSCFGDVYQFLNITMFAQFLISTISLCLTLLELSVLSPASTHFAALIIYMSALMVELLLFCWWGNLLIVKSQLLPQAAFECDWLAGSITFRKNLSFFIFRAQKEMALYAVDFFKISLGSFVLILKNSYSFYAVLRRANNAATN</sequence>
<evidence type="ECO:0000256" key="4">
    <source>
        <dbReference type="ARBA" id="ARBA00022692"/>
    </source>
</evidence>
<proteinExistence type="inferred from homology"/>
<gene>
    <name evidence="11" type="ORF">Zmor_005698</name>
</gene>
<dbReference type="InterPro" id="IPR004117">
    <property type="entry name" value="7tm6_olfct_rcpt"/>
</dbReference>
<evidence type="ECO:0000256" key="2">
    <source>
        <dbReference type="ARBA" id="ARBA00022475"/>
    </source>
</evidence>
<keyword evidence="9 10" id="KW-0807">Transducer</keyword>
<evidence type="ECO:0000256" key="10">
    <source>
        <dbReference type="RuleBase" id="RU351113"/>
    </source>
</evidence>
<feature type="transmembrane region" description="Helical" evidence="10">
    <location>
        <begin position="256"/>
        <end position="277"/>
    </location>
</feature>
<evidence type="ECO:0000256" key="9">
    <source>
        <dbReference type="ARBA" id="ARBA00023224"/>
    </source>
</evidence>
<evidence type="ECO:0000313" key="12">
    <source>
        <dbReference type="Proteomes" id="UP001168821"/>
    </source>
</evidence>
<comment type="similarity">
    <text evidence="10">Belongs to the insect chemoreceptor superfamily. Heteromeric odorant receptor channel (TC 1.A.69) family.</text>
</comment>
<evidence type="ECO:0000256" key="7">
    <source>
        <dbReference type="ARBA" id="ARBA00023136"/>
    </source>
</evidence>
<dbReference type="PANTHER" id="PTHR21137:SF35">
    <property type="entry name" value="ODORANT RECEPTOR 19A-RELATED"/>
    <property type="match status" value="1"/>
</dbReference>
<keyword evidence="12" id="KW-1185">Reference proteome</keyword>
<dbReference type="AlphaFoldDB" id="A0AA38MMR8"/>
<keyword evidence="5 10" id="KW-0552">Olfaction</keyword>
<dbReference type="PANTHER" id="PTHR21137">
    <property type="entry name" value="ODORANT RECEPTOR"/>
    <property type="match status" value="1"/>
</dbReference>
<comment type="caution">
    <text evidence="11">The sequence shown here is derived from an EMBL/GenBank/DDBJ whole genome shotgun (WGS) entry which is preliminary data.</text>
</comment>
<dbReference type="GO" id="GO:0005549">
    <property type="term" value="F:odorant binding"/>
    <property type="evidence" value="ECO:0007669"/>
    <property type="project" value="InterPro"/>
</dbReference>
<name>A0AA38MMR8_9CUCU</name>
<protein>
    <recommendedName>
        <fullName evidence="10">Odorant receptor</fullName>
    </recommendedName>
</protein>
<evidence type="ECO:0000256" key="1">
    <source>
        <dbReference type="ARBA" id="ARBA00004651"/>
    </source>
</evidence>
<feature type="transmembrane region" description="Helical" evidence="10">
    <location>
        <begin position="289"/>
        <end position="309"/>
    </location>
</feature>
<dbReference type="GO" id="GO:0004984">
    <property type="term" value="F:olfactory receptor activity"/>
    <property type="evidence" value="ECO:0007669"/>
    <property type="project" value="InterPro"/>
</dbReference>
<dbReference type="GO" id="GO:0007165">
    <property type="term" value="P:signal transduction"/>
    <property type="evidence" value="ECO:0007669"/>
    <property type="project" value="UniProtKB-KW"/>
</dbReference>
<evidence type="ECO:0000256" key="5">
    <source>
        <dbReference type="ARBA" id="ARBA00022725"/>
    </source>
</evidence>
<feature type="transmembrane region" description="Helical" evidence="10">
    <location>
        <begin position="21"/>
        <end position="43"/>
    </location>
</feature>
<evidence type="ECO:0000256" key="6">
    <source>
        <dbReference type="ARBA" id="ARBA00022989"/>
    </source>
</evidence>
<keyword evidence="2" id="KW-1003">Cell membrane</keyword>
<dbReference type="Pfam" id="PF02949">
    <property type="entry name" value="7tm_6"/>
    <property type="match status" value="1"/>
</dbReference>
<keyword evidence="7 10" id="KW-0472">Membrane</keyword>
<organism evidence="11 12">
    <name type="scientific">Zophobas morio</name>
    <dbReference type="NCBI Taxonomy" id="2755281"/>
    <lineage>
        <taxon>Eukaryota</taxon>
        <taxon>Metazoa</taxon>
        <taxon>Ecdysozoa</taxon>
        <taxon>Arthropoda</taxon>
        <taxon>Hexapoda</taxon>
        <taxon>Insecta</taxon>
        <taxon>Pterygota</taxon>
        <taxon>Neoptera</taxon>
        <taxon>Endopterygota</taxon>
        <taxon>Coleoptera</taxon>
        <taxon>Polyphaga</taxon>
        <taxon>Cucujiformia</taxon>
        <taxon>Tenebrionidae</taxon>
        <taxon>Zophobas</taxon>
    </lineage>
</organism>
<dbReference type="Proteomes" id="UP001168821">
    <property type="component" value="Unassembled WGS sequence"/>
</dbReference>
<feature type="transmembrane region" description="Helical" evidence="10">
    <location>
        <begin position="126"/>
        <end position="146"/>
    </location>
</feature>
<keyword evidence="4 10" id="KW-0812">Transmembrane</keyword>
<accession>A0AA38MMR8</accession>
<evidence type="ECO:0000256" key="3">
    <source>
        <dbReference type="ARBA" id="ARBA00022606"/>
    </source>
</evidence>
<dbReference type="GO" id="GO:0005886">
    <property type="term" value="C:plasma membrane"/>
    <property type="evidence" value="ECO:0007669"/>
    <property type="project" value="UniProtKB-SubCell"/>
</dbReference>
<evidence type="ECO:0000256" key="8">
    <source>
        <dbReference type="ARBA" id="ARBA00023170"/>
    </source>
</evidence>
<evidence type="ECO:0000313" key="11">
    <source>
        <dbReference type="EMBL" id="KAJ3661297.1"/>
    </source>
</evidence>
<comment type="caution">
    <text evidence="10">Lacks conserved residue(s) required for the propagation of feature annotation.</text>
</comment>
<dbReference type="EMBL" id="JALNTZ010000002">
    <property type="protein sequence ID" value="KAJ3661297.1"/>
    <property type="molecule type" value="Genomic_DNA"/>
</dbReference>
<reference evidence="11" key="1">
    <citation type="journal article" date="2023" name="G3 (Bethesda)">
        <title>Whole genome assemblies of Zophobas morio and Tenebrio molitor.</title>
        <authorList>
            <person name="Kaur S."/>
            <person name="Stinson S.A."/>
            <person name="diCenzo G.C."/>
        </authorList>
    </citation>
    <scope>NUCLEOTIDE SEQUENCE</scope>
    <source>
        <strain evidence="11">QUZm001</strain>
    </source>
</reference>
<keyword evidence="6 10" id="KW-1133">Transmembrane helix</keyword>